<feature type="domain" description="FAD-binding" evidence="6">
    <location>
        <begin position="87"/>
        <end position="459"/>
    </location>
</feature>
<feature type="compositionally biased region" description="Polar residues" evidence="5">
    <location>
        <begin position="12"/>
        <end position="24"/>
    </location>
</feature>
<evidence type="ECO:0000256" key="4">
    <source>
        <dbReference type="ARBA" id="ARBA00023002"/>
    </source>
</evidence>
<reference evidence="8 9" key="1">
    <citation type="journal article" date="2014" name="BMC Genomics">
        <title>Comparative genome sequencing reveals chemotype-specific gene clusters in the toxigenic black mold Stachybotrys.</title>
        <authorList>
            <person name="Semeiks J."/>
            <person name="Borek D."/>
            <person name="Otwinowski Z."/>
            <person name="Grishin N.V."/>
        </authorList>
    </citation>
    <scope>NUCLEOTIDE SEQUENCE [LARGE SCALE GENOMIC DNA]</scope>
    <source>
        <strain evidence="9">CBS 109288 / IBT 7711</strain>
    </source>
</reference>
<evidence type="ECO:0000313" key="8">
    <source>
        <dbReference type="EMBL" id="KEY73489.1"/>
    </source>
</evidence>
<evidence type="ECO:0000256" key="2">
    <source>
        <dbReference type="ARBA" id="ARBA00022630"/>
    </source>
</evidence>
<dbReference type="PANTHER" id="PTHR43004:SF20">
    <property type="entry name" value="2-MONOOXYGENASE, PUTATIVE (AFU_ORTHOLOGUE AFUA_1G13660)-RELATED"/>
    <property type="match status" value="1"/>
</dbReference>
<dbReference type="SUPFAM" id="SSF54373">
    <property type="entry name" value="FAD-linked reductases, C-terminal domain"/>
    <property type="match status" value="1"/>
</dbReference>
<dbReference type="InterPro" id="IPR036188">
    <property type="entry name" value="FAD/NAD-bd_sf"/>
</dbReference>
<evidence type="ECO:0000313" key="9">
    <source>
        <dbReference type="Proteomes" id="UP000028045"/>
    </source>
</evidence>
<protein>
    <recommendedName>
        <fullName evidence="10">FAD-binding domain-containing protein</fullName>
    </recommendedName>
</protein>
<evidence type="ECO:0000256" key="5">
    <source>
        <dbReference type="SAM" id="MobiDB-lite"/>
    </source>
</evidence>
<organism evidence="8 9">
    <name type="scientific">Stachybotrys chartarum (strain CBS 109288 / IBT 7711)</name>
    <name type="common">Toxic black mold</name>
    <name type="synonym">Stilbospora chartarum</name>
    <dbReference type="NCBI Taxonomy" id="1280523"/>
    <lineage>
        <taxon>Eukaryota</taxon>
        <taxon>Fungi</taxon>
        <taxon>Dikarya</taxon>
        <taxon>Ascomycota</taxon>
        <taxon>Pezizomycotina</taxon>
        <taxon>Sordariomycetes</taxon>
        <taxon>Hypocreomycetidae</taxon>
        <taxon>Hypocreales</taxon>
        <taxon>Stachybotryaceae</taxon>
        <taxon>Stachybotrys</taxon>
    </lineage>
</organism>
<dbReference type="PANTHER" id="PTHR43004">
    <property type="entry name" value="TRK SYSTEM POTASSIUM UPTAKE PROTEIN"/>
    <property type="match status" value="1"/>
</dbReference>
<feature type="compositionally biased region" description="Basic and acidic residues" evidence="5">
    <location>
        <begin position="496"/>
        <end position="511"/>
    </location>
</feature>
<dbReference type="InterPro" id="IPR050641">
    <property type="entry name" value="RIFMO-like"/>
</dbReference>
<dbReference type="Pfam" id="PF01494">
    <property type="entry name" value="FAD_binding_3"/>
    <property type="match status" value="1"/>
</dbReference>
<dbReference type="Gene3D" id="3.40.30.20">
    <property type="match status" value="1"/>
</dbReference>
<dbReference type="InterPro" id="IPR038220">
    <property type="entry name" value="PHOX_C_sf"/>
</dbReference>
<dbReference type="GO" id="GO:0016709">
    <property type="term" value="F:oxidoreductase activity, acting on paired donors, with incorporation or reduction of molecular oxygen, NAD(P)H as one donor, and incorporation of one atom of oxygen"/>
    <property type="evidence" value="ECO:0007669"/>
    <property type="project" value="UniProtKB-ARBA"/>
</dbReference>
<keyword evidence="2" id="KW-0285">Flavoprotein</keyword>
<dbReference type="AlphaFoldDB" id="A0A084B7G0"/>
<dbReference type="HOGENOM" id="CLU_009665_9_2_1"/>
<dbReference type="Gene3D" id="3.50.50.60">
    <property type="entry name" value="FAD/NAD(P)-binding domain"/>
    <property type="match status" value="1"/>
</dbReference>
<dbReference type="SUPFAM" id="SSF51905">
    <property type="entry name" value="FAD/NAD(P)-binding domain"/>
    <property type="match status" value="1"/>
</dbReference>
<dbReference type="OrthoDB" id="1716816at2759"/>
<sequence length="723" mass="79689">MATKRPPFTWENGYQQPMTASTWPTDGANGDVSHTEGDRYVAPPSVDLVTSSTHNSLGVNVLNDWPTMYGGTDNPHGVPSWWKPEEKVDVLICGAGPSGLGLAACLLRQGVSCRVIDRAEGPLIAGRADSVQPRFMETIAMFGLATEISDEGPVVDRTSFYRDGELLHFGHSHQSDSRHRGNYIITQGQIERIYLRDLLRHKCLVERSTALVDFSSTANAEGSPDHPVRANVHNTKTGVTQVIQAKYLVGTDGAASSIRKTLKIPFDGMSTDIYWGIMDCKFESDYPHRWTFGIVMSSEHGACVVIPREDGYVRIYTQLDISKTGPISASRFAKDPTFAESGGNVSIHSITPDEVLTQTNKIFAPYTVKFASALSWFSIWKISERVARTYSSPDMRVHLAGDSAHVHSVLGAFGLNASILDITNLGWKLGLACKGRAKIENLLHTYSSERRKHAVRIIECSGEYLRFICDSKLAMVNLHDPEAMDKWNDENPDVTSAEKVKREVNSHSKEDRRAEDRKFLGAFFKKNGPFLLGVDCDYDTSAISLPTALVTESKEQVPIRVRNGVRAPNPRVCLSTNQAGYLYDKLAGPSRFHLIIFVSTLTSSDVLKRVGKFAESLKDPQGFYQRLGGASVFDIVVVAKALPFEFEALSGAQGQVFSALKETGAQVVFDDRAPDEDAHTTWGVNHNTGGVAVIRPDLWVGATFFPDETDKLRAYFDGFLQAV</sequence>
<evidence type="ECO:0000259" key="6">
    <source>
        <dbReference type="Pfam" id="PF01494"/>
    </source>
</evidence>
<dbReference type="InterPro" id="IPR036249">
    <property type="entry name" value="Thioredoxin-like_sf"/>
</dbReference>
<dbReference type="GO" id="GO:0071949">
    <property type="term" value="F:FAD binding"/>
    <property type="evidence" value="ECO:0007669"/>
    <property type="project" value="InterPro"/>
</dbReference>
<evidence type="ECO:0000256" key="1">
    <source>
        <dbReference type="ARBA" id="ARBA00007801"/>
    </source>
</evidence>
<dbReference type="PRINTS" id="PR00420">
    <property type="entry name" value="RNGMNOXGNASE"/>
</dbReference>
<keyword evidence="3" id="KW-0274">FAD</keyword>
<gene>
    <name evidence="8" type="ORF">S7711_03657</name>
</gene>
<evidence type="ECO:0000256" key="3">
    <source>
        <dbReference type="ARBA" id="ARBA00022827"/>
    </source>
</evidence>
<evidence type="ECO:0000259" key="7">
    <source>
        <dbReference type="Pfam" id="PF07976"/>
    </source>
</evidence>
<dbReference type="Gene3D" id="3.30.9.10">
    <property type="entry name" value="D-Amino Acid Oxidase, subunit A, domain 2"/>
    <property type="match status" value="1"/>
</dbReference>
<feature type="domain" description="Phenol hydroxylase-like C-terminal dimerisation" evidence="7">
    <location>
        <begin position="546"/>
        <end position="721"/>
    </location>
</feature>
<proteinExistence type="inferred from homology"/>
<dbReference type="SUPFAM" id="SSF52833">
    <property type="entry name" value="Thioredoxin-like"/>
    <property type="match status" value="1"/>
</dbReference>
<dbReference type="InterPro" id="IPR002938">
    <property type="entry name" value="FAD-bd"/>
</dbReference>
<comment type="similarity">
    <text evidence="1">Belongs to the PheA/TfdB FAD monooxygenase family.</text>
</comment>
<keyword evidence="9" id="KW-1185">Reference proteome</keyword>
<feature type="region of interest" description="Disordered" evidence="5">
    <location>
        <begin position="487"/>
        <end position="511"/>
    </location>
</feature>
<accession>A0A084B7G0</accession>
<evidence type="ECO:0008006" key="10">
    <source>
        <dbReference type="Google" id="ProtNLM"/>
    </source>
</evidence>
<keyword evidence="4" id="KW-0560">Oxidoreductase</keyword>
<feature type="region of interest" description="Disordered" evidence="5">
    <location>
        <begin position="1"/>
        <end position="26"/>
    </location>
</feature>
<dbReference type="EMBL" id="KL647833">
    <property type="protein sequence ID" value="KEY73489.1"/>
    <property type="molecule type" value="Genomic_DNA"/>
</dbReference>
<dbReference type="InterPro" id="IPR012941">
    <property type="entry name" value="Phe_hydrox_C_dim_dom"/>
</dbReference>
<dbReference type="Proteomes" id="UP000028045">
    <property type="component" value="Unassembled WGS sequence"/>
</dbReference>
<name>A0A084B7G0_STACB</name>
<dbReference type="Pfam" id="PF07976">
    <property type="entry name" value="Phe_hydrox_dim"/>
    <property type="match status" value="1"/>
</dbReference>